<dbReference type="GeneID" id="66057010"/>
<evidence type="ECO:0000313" key="2">
    <source>
        <dbReference type="EMBL" id="PNW70398.1"/>
    </source>
</evidence>
<keyword evidence="3" id="KW-1185">Reference proteome</keyword>
<feature type="region of interest" description="Disordered" evidence="1">
    <location>
        <begin position="386"/>
        <end position="411"/>
    </location>
</feature>
<dbReference type="OrthoDB" id="552760at2759"/>
<organism evidence="2 3">
    <name type="scientific">Chlamydomonas reinhardtii</name>
    <name type="common">Chlamydomonas smithii</name>
    <dbReference type="NCBI Taxonomy" id="3055"/>
    <lineage>
        <taxon>Eukaryota</taxon>
        <taxon>Viridiplantae</taxon>
        <taxon>Chlorophyta</taxon>
        <taxon>core chlorophytes</taxon>
        <taxon>Chlorophyceae</taxon>
        <taxon>CS clade</taxon>
        <taxon>Chlamydomonadales</taxon>
        <taxon>Chlamydomonadaceae</taxon>
        <taxon>Chlamydomonas</taxon>
    </lineage>
</organism>
<name>A0A2K3CQ44_CHLRE</name>
<feature type="region of interest" description="Disordered" evidence="1">
    <location>
        <begin position="1320"/>
        <end position="1340"/>
    </location>
</feature>
<feature type="compositionally biased region" description="Low complexity" evidence="1">
    <location>
        <begin position="892"/>
        <end position="902"/>
    </location>
</feature>
<dbReference type="Proteomes" id="UP000006906">
    <property type="component" value="Chromosome 17"/>
</dbReference>
<feature type="compositionally biased region" description="Gly residues" evidence="1">
    <location>
        <begin position="1212"/>
        <end position="1225"/>
    </location>
</feature>
<feature type="region of interest" description="Disordered" evidence="1">
    <location>
        <begin position="305"/>
        <end position="325"/>
    </location>
</feature>
<dbReference type="Gramene" id="PNW70398">
    <property type="protein sequence ID" value="PNW70398"/>
    <property type="gene ID" value="CHLRE_17g718150v5"/>
</dbReference>
<dbReference type="RefSeq" id="XP_042914664.1">
    <property type="nucleotide sequence ID" value="XM_043072205.1"/>
</dbReference>
<dbReference type="EMBL" id="CM008978">
    <property type="protein sequence ID" value="PNW70398.1"/>
    <property type="molecule type" value="Genomic_DNA"/>
</dbReference>
<gene>
    <name evidence="2" type="ORF">CHLRE_17g718150v5</name>
</gene>
<evidence type="ECO:0000256" key="1">
    <source>
        <dbReference type="SAM" id="MobiDB-lite"/>
    </source>
</evidence>
<feature type="region of interest" description="Disordered" evidence="1">
    <location>
        <begin position="147"/>
        <end position="174"/>
    </location>
</feature>
<feature type="compositionally biased region" description="Gly residues" evidence="1">
    <location>
        <begin position="822"/>
        <end position="834"/>
    </location>
</feature>
<feature type="region of interest" description="Disordered" evidence="1">
    <location>
        <begin position="635"/>
        <end position="665"/>
    </location>
</feature>
<feature type="compositionally biased region" description="Gly residues" evidence="1">
    <location>
        <begin position="507"/>
        <end position="518"/>
    </location>
</feature>
<dbReference type="KEGG" id="cre:CHLRE_17g718150v5"/>
<dbReference type="InParanoid" id="A0A2K3CQ44"/>
<feature type="region of interest" description="Disordered" evidence="1">
    <location>
        <begin position="809"/>
        <end position="848"/>
    </location>
</feature>
<feature type="region of interest" description="Disordered" evidence="1">
    <location>
        <begin position="572"/>
        <end position="614"/>
    </location>
</feature>
<feature type="compositionally biased region" description="Pro residues" evidence="1">
    <location>
        <begin position="1326"/>
        <end position="1335"/>
    </location>
</feature>
<feature type="compositionally biased region" description="Low complexity" evidence="1">
    <location>
        <begin position="578"/>
        <end position="599"/>
    </location>
</feature>
<feature type="compositionally biased region" description="Low complexity" evidence="1">
    <location>
        <begin position="108"/>
        <end position="131"/>
    </location>
</feature>
<feature type="compositionally biased region" description="Low complexity" evidence="1">
    <location>
        <begin position="161"/>
        <end position="174"/>
    </location>
</feature>
<protein>
    <submittedName>
        <fullName evidence="2">Uncharacterized protein</fullName>
    </submittedName>
</protein>
<sequence>MLLRWRYRCNSSQAQTTGAAGVARLGCLHARGAPPFSRQGLARRACAALPDDRAASDAGEQGEGPQGAPGPFGLSGCDADVAQPPTTAGLPADGASASEQLARTKPWNPANTADSSPSSSPTSSSDAADAARGPSAYRAVLGVLARGSEPAAPQPPPQAPAPGGAAHPGGAAAPTPYQEQWEWHVYDAECFQVLDEAVLDTAAAGAFMTQLALADAWGEPLTTHELLHAARVADISGFALPPLVASQLQRLVAAAGPAAAAVSADALLAVYDLPALLEVLHGLEVTPSVAWTDYALHRWLGDCGSSSRIHTSSSSSSSSRSSTSSSSRRASAAMLCVSDVRRVMALLESLYVPDAEPLVEPPPPAAPTSSALILPTQPHRDVLPPILDGAPGPPSLHMHSSRRQRQHQSQLPPIYQSAAQRGAPQAESYLSAAVRRWLDGCIGALLDSGGLARGHQREELYCLLPQLATTPSADLVERLAAEAWPPTPPPQAQHLPPSLSRPSDLGGHSGGGGGGAGGGGGGLLPSAYSSPEAIASFLWIVAASGAQLTPDAIQRELRSLELALMRMALATDRGSGGSSSSSSSSSSNGNGSSSSRRGGPAPPPRRRLDGSSREPLADARAVASLSAAFSLPSAPESTPAFGSSSGQQGGGSGAGSSSGAGAGGGDALPPVVSPFAFVSLPGSVLAPPPPPRRLTPHSAYLSFWAFHHYRYTPSQAGAAAAGPLLLHTALGGTGGAGLRPGHSQGLLGARQRCRLLRSLLLCFRGVQHQLRAPHRGWASLFVGWEELGSGELLALLQDMAVLARLRARGGSSSSTSGDGRSSAGGGSVGGGGLGAEAESRAGAGGAGAGMASRMGGTYTWDEAADVLGADTWWCAGGDAADAADGASGGEHGQAAAPPAGAGAASGLGSGSSSSSSGDEMAASFARFLRESAAGHGRTGGGSSSSSGRGAGGGAAALHVQLSTLAAFVLQLPGWPERFSGLDLPAAAGSLASLLEILWSDRPAAAAAAASTAPGAAAAAAGSAAAAAVDAERQLVADTLADWLSRLMPVIEGGVREATAQDWGSAGAGSIASSSSIGSVASASNSLDERQLPGLLPSTPPPSPSPERLAPPAHARGLTAAEVTATLMALSGTAAALAAARGHAVLHRQLMWAVQRLGSRAARFAPQPASFARVPEMLMRLDSLGWVSAPLEWADAVVDAQAAASGRSSLGSGNSGGLNPGSGSSGGRDVCAPWFRRLAWREALRCVLACGRLVDRARAEVLRRHGDSLLLTSATATTATTATTITTMATTVAVAATPLAAGSGDAAVPWSTEPAGVAVAEAAAAAPPQPPPPPAARPSRAEATLAATLRLRSHLLSNLAARAGGATAGELRQAAATWQVYGLPYDRDAMAALLGAMAAAAPVRPDNSGDAGWEGGGSAAGMGAGAAAPLRDGVARLLAVCQAARAPAEEMEALFGRLGSAEW</sequence>
<accession>A0A2K3CQ44</accession>
<evidence type="ECO:0000313" key="3">
    <source>
        <dbReference type="Proteomes" id="UP000006906"/>
    </source>
</evidence>
<feature type="region of interest" description="Disordered" evidence="1">
    <location>
        <begin position="1089"/>
        <end position="1111"/>
    </location>
</feature>
<feature type="compositionally biased region" description="Low complexity" evidence="1">
    <location>
        <begin position="809"/>
        <end position="821"/>
    </location>
</feature>
<proteinExistence type="predicted"/>
<feature type="region of interest" description="Disordered" evidence="1">
    <location>
        <begin position="483"/>
        <end position="518"/>
    </location>
</feature>
<feature type="compositionally biased region" description="Gly residues" evidence="1">
    <location>
        <begin position="647"/>
        <end position="665"/>
    </location>
</feature>
<feature type="region of interest" description="Disordered" evidence="1">
    <location>
        <begin position="882"/>
        <end position="918"/>
    </location>
</feature>
<dbReference type="PANTHER" id="PTHR13491">
    <property type="entry name" value="ZCCHC10 PROTEIN"/>
    <property type="match status" value="1"/>
</dbReference>
<feature type="region of interest" description="Disordered" evidence="1">
    <location>
        <begin position="51"/>
        <end position="132"/>
    </location>
</feature>
<feature type="region of interest" description="Disordered" evidence="1">
    <location>
        <begin position="1205"/>
        <end position="1226"/>
    </location>
</feature>
<reference evidence="2 3" key="1">
    <citation type="journal article" date="2007" name="Science">
        <title>The Chlamydomonas genome reveals the evolution of key animal and plant functions.</title>
        <authorList>
            <person name="Merchant S.S."/>
            <person name="Prochnik S.E."/>
            <person name="Vallon O."/>
            <person name="Harris E.H."/>
            <person name="Karpowicz S.J."/>
            <person name="Witman G.B."/>
            <person name="Terry A."/>
            <person name="Salamov A."/>
            <person name="Fritz-Laylin L.K."/>
            <person name="Marechal-Drouard L."/>
            <person name="Marshall W.F."/>
            <person name="Qu L.H."/>
            <person name="Nelson D.R."/>
            <person name="Sanderfoot A.A."/>
            <person name="Spalding M.H."/>
            <person name="Kapitonov V.V."/>
            <person name="Ren Q."/>
            <person name="Ferris P."/>
            <person name="Lindquist E."/>
            <person name="Shapiro H."/>
            <person name="Lucas S.M."/>
            <person name="Grimwood J."/>
            <person name="Schmutz J."/>
            <person name="Cardol P."/>
            <person name="Cerutti H."/>
            <person name="Chanfreau G."/>
            <person name="Chen C.L."/>
            <person name="Cognat V."/>
            <person name="Croft M.T."/>
            <person name="Dent R."/>
            <person name="Dutcher S."/>
            <person name="Fernandez E."/>
            <person name="Fukuzawa H."/>
            <person name="Gonzalez-Ballester D."/>
            <person name="Gonzalez-Halphen D."/>
            <person name="Hallmann A."/>
            <person name="Hanikenne M."/>
            <person name="Hippler M."/>
            <person name="Inwood W."/>
            <person name="Jabbari K."/>
            <person name="Kalanon M."/>
            <person name="Kuras R."/>
            <person name="Lefebvre P.A."/>
            <person name="Lemaire S.D."/>
            <person name="Lobanov A.V."/>
            <person name="Lohr M."/>
            <person name="Manuell A."/>
            <person name="Meier I."/>
            <person name="Mets L."/>
            <person name="Mittag M."/>
            <person name="Mittelmeier T."/>
            <person name="Moroney J.V."/>
            <person name="Moseley J."/>
            <person name="Napoli C."/>
            <person name="Nedelcu A.M."/>
            <person name="Niyogi K."/>
            <person name="Novoselov S.V."/>
            <person name="Paulsen I.T."/>
            <person name="Pazour G."/>
            <person name="Purton S."/>
            <person name="Ral J.P."/>
            <person name="Riano-Pachon D.M."/>
            <person name="Riekhof W."/>
            <person name="Rymarquis L."/>
            <person name="Schroda M."/>
            <person name="Stern D."/>
            <person name="Umen J."/>
            <person name="Willows R."/>
            <person name="Wilson N."/>
            <person name="Zimmer S.L."/>
            <person name="Allmer J."/>
            <person name="Balk J."/>
            <person name="Bisova K."/>
            <person name="Chen C.J."/>
            <person name="Elias M."/>
            <person name="Gendler K."/>
            <person name="Hauser C."/>
            <person name="Lamb M.R."/>
            <person name="Ledford H."/>
            <person name="Long J.C."/>
            <person name="Minagawa J."/>
            <person name="Page M.D."/>
            <person name="Pan J."/>
            <person name="Pootakham W."/>
            <person name="Roje S."/>
            <person name="Rose A."/>
            <person name="Stahlberg E."/>
            <person name="Terauchi A.M."/>
            <person name="Yang P."/>
            <person name="Ball S."/>
            <person name="Bowler C."/>
            <person name="Dieckmann C.L."/>
            <person name="Gladyshev V.N."/>
            <person name="Green P."/>
            <person name="Jorgensen R."/>
            <person name="Mayfield S."/>
            <person name="Mueller-Roeber B."/>
            <person name="Rajamani S."/>
            <person name="Sayre R.T."/>
            <person name="Brokstein P."/>
            <person name="Dubchak I."/>
            <person name="Goodstein D."/>
            <person name="Hornick L."/>
            <person name="Huang Y.W."/>
            <person name="Jhaveri J."/>
            <person name="Luo Y."/>
            <person name="Martinez D."/>
            <person name="Ngau W.C."/>
            <person name="Otillar B."/>
            <person name="Poliakov A."/>
            <person name="Porter A."/>
            <person name="Szajkowski L."/>
            <person name="Werner G."/>
            <person name="Zhou K."/>
            <person name="Grigoriev I.V."/>
            <person name="Rokhsar D.S."/>
            <person name="Grossman A.R."/>
        </authorList>
    </citation>
    <scope>NUCLEOTIDE SEQUENCE [LARGE SCALE GENOMIC DNA]</scope>
    <source>
        <strain evidence="3">CC-503</strain>
    </source>
</reference>
<dbReference type="PANTHER" id="PTHR13491:SF0">
    <property type="entry name" value="ZINC FINGER CCHC DOMAIN-CONTAINING PROTEIN 10"/>
    <property type="match status" value="1"/>
</dbReference>
<dbReference type="InterPro" id="IPR039715">
    <property type="entry name" value="ZCCHC10"/>
</dbReference>